<evidence type="ECO:0000256" key="4">
    <source>
        <dbReference type="ARBA" id="ARBA00022989"/>
    </source>
</evidence>
<feature type="transmembrane region" description="Helical" evidence="6">
    <location>
        <begin position="46"/>
        <end position="71"/>
    </location>
</feature>
<dbReference type="Proteomes" id="UP001596018">
    <property type="component" value="Unassembled WGS sequence"/>
</dbReference>
<feature type="transmembrane region" description="Helical" evidence="6">
    <location>
        <begin position="261"/>
        <end position="282"/>
    </location>
</feature>
<dbReference type="PANTHER" id="PTHR30250:SF11">
    <property type="entry name" value="O-ANTIGEN TRANSPORTER-RELATED"/>
    <property type="match status" value="1"/>
</dbReference>
<feature type="transmembrane region" description="Helical" evidence="6">
    <location>
        <begin position="303"/>
        <end position="330"/>
    </location>
</feature>
<dbReference type="RefSeq" id="WP_056081844.1">
    <property type="nucleotide sequence ID" value="NZ_JALBWS010000015.1"/>
</dbReference>
<feature type="transmembrane region" description="Helical" evidence="6">
    <location>
        <begin position="92"/>
        <end position="112"/>
    </location>
</feature>
<keyword evidence="4 6" id="KW-1133">Transmembrane helix</keyword>
<comment type="caution">
    <text evidence="7">The sequence shown here is derived from an EMBL/GenBank/DDBJ whole genome shotgun (WGS) entry which is preliminary data.</text>
</comment>
<keyword evidence="3 6" id="KW-0812">Transmembrane</keyword>
<keyword evidence="8" id="KW-1185">Reference proteome</keyword>
<dbReference type="Pfam" id="PF01943">
    <property type="entry name" value="Polysacc_synt"/>
    <property type="match status" value="1"/>
</dbReference>
<dbReference type="EMBL" id="JBHSMM010000001">
    <property type="protein sequence ID" value="MFC5439094.1"/>
    <property type="molecule type" value="Genomic_DNA"/>
</dbReference>
<name>A0ABW0JSL3_9GAMM</name>
<feature type="transmembrane region" description="Helical" evidence="6">
    <location>
        <begin position="156"/>
        <end position="173"/>
    </location>
</feature>
<keyword evidence="5 6" id="KW-0472">Membrane</keyword>
<evidence type="ECO:0000256" key="6">
    <source>
        <dbReference type="SAM" id="Phobius"/>
    </source>
</evidence>
<evidence type="ECO:0000256" key="5">
    <source>
        <dbReference type="ARBA" id="ARBA00023136"/>
    </source>
</evidence>
<evidence type="ECO:0000256" key="3">
    <source>
        <dbReference type="ARBA" id="ARBA00022692"/>
    </source>
</evidence>
<evidence type="ECO:0000256" key="2">
    <source>
        <dbReference type="ARBA" id="ARBA00022475"/>
    </source>
</evidence>
<feature type="transmembrane region" description="Helical" evidence="6">
    <location>
        <begin position="454"/>
        <end position="478"/>
    </location>
</feature>
<feature type="transmembrane region" description="Helical" evidence="6">
    <location>
        <begin position="227"/>
        <end position="249"/>
    </location>
</feature>
<evidence type="ECO:0000313" key="7">
    <source>
        <dbReference type="EMBL" id="MFC5439094.1"/>
    </source>
</evidence>
<protein>
    <submittedName>
        <fullName evidence="7">Oligosaccharide flippase family protein</fullName>
    </submittedName>
</protein>
<accession>A0ABW0JSL3</accession>
<reference evidence="8" key="1">
    <citation type="journal article" date="2019" name="Int. J. Syst. Evol. Microbiol.">
        <title>The Global Catalogue of Microorganisms (GCM) 10K type strain sequencing project: providing services to taxonomists for standard genome sequencing and annotation.</title>
        <authorList>
            <consortium name="The Broad Institute Genomics Platform"/>
            <consortium name="The Broad Institute Genome Sequencing Center for Infectious Disease"/>
            <person name="Wu L."/>
            <person name="Ma J."/>
        </authorList>
    </citation>
    <scope>NUCLEOTIDE SEQUENCE [LARGE SCALE GENOMIC DNA]</scope>
    <source>
        <strain evidence="8">KACC 12822</strain>
    </source>
</reference>
<feature type="transmembrane region" description="Helical" evidence="6">
    <location>
        <begin position="12"/>
        <end position="34"/>
    </location>
</feature>
<organism evidence="7 8">
    <name type="scientific">Rhodanobacter ginsenosidimutans</name>
    <dbReference type="NCBI Taxonomy" id="490571"/>
    <lineage>
        <taxon>Bacteria</taxon>
        <taxon>Pseudomonadati</taxon>
        <taxon>Pseudomonadota</taxon>
        <taxon>Gammaproteobacteria</taxon>
        <taxon>Lysobacterales</taxon>
        <taxon>Rhodanobacteraceae</taxon>
        <taxon>Rhodanobacter</taxon>
    </lineage>
</organism>
<evidence type="ECO:0000313" key="8">
    <source>
        <dbReference type="Proteomes" id="UP001596018"/>
    </source>
</evidence>
<feature type="transmembrane region" description="Helical" evidence="6">
    <location>
        <begin position="369"/>
        <end position="389"/>
    </location>
</feature>
<feature type="transmembrane region" description="Helical" evidence="6">
    <location>
        <begin position="429"/>
        <end position="448"/>
    </location>
</feature>
<evidence type="ECO:0000256" key="1">
    <source>
        <dbReference type="ARBA" id="ARBA00004651"/>
    </source>
</evidence>
<dbReference type="PANTHER" id="PTHR30250">
    <property type="entry name" value="PST FAMILY PREDICTED COLANIC ACID TRANSPORTER"/>
    <property type="match status" value="1"/>
</dbReference>
<keyword evidence="2" id="KW-1003">Cell membrane</keyword>
<proteinExistence type="predicted"/>
<feature type="transmembrane region" description="Helical" evidence="6">
    <location>
        <begin position="179"/>
        <end position="200"/>
    </location>
</feature>
<feature type="transmembrane region" description="Helical" evidence="6">
    <location>
        <begin position="395"/>
        <end position="417"/>
    </location>
</feature>
<dbReference type="InterPro" id="IPR050833">
    <property type="entry name" value="Poly_Biosynth_Transport"/>
</dbReference>
<sequence length="516" mass="55156">MSNRALTLRNTVFSSVGIYTEYALGMLAAIMIARHLGPEFYGVYGLFMWFVSVGMVITNSGITTGVIKFVAELRGSGQDELIVPVIRRLRRVQRMHMLAAVGIGVVLYFSMGSRFPIPIKRLEFVLLLGAMVMRASYMFNIAVAKGFEAFDATAKVALVAAPLNLVMVVIAMLMKGDIFLFVVVYAVSSVVFLAVSHVQARRVMAMLPKLAALPAALVQRMRRHLRIVSATVVISFLIASDVEILFLNMYDSARSAGYFKVAYQLASGIILLVPGVFGALLLPMMAKALSQGQAVAGRRFAMVTSYLVLLAVPVVTFGMCFAGPVIALLYGSSYAAAAPVFALLIFSGGVGTATQGASSLLISADRQQTILILTIIFGLMKVILDVVLIRHFGLYGAVAAILSGTLIGSTAYVAIGVRVGGTGLQWGRLLRIILSGLGAALVALPVLGLHLLPLWTLLLGGVLVSVTYLCLTLVLGCWSKDDIGQLQGLHLRFAGGHPRMLGQFLGWAGARAARHS</sequence>
<gene>
    <name evidence="7" type="ORF">ACFPK0_03580</name>
</gene>
<feature type="transmembrane region" description="Helical" evidence="6">
    <location>
        <begin position="124"/>
        <end position="144"/>
    </location>
</feature>
<dbReference type="InterPro" id="IPR002797">
    <property type="entry name" value="Polysacc_synth"/>
</dbReference>
<feature type="transmembrane region" description="Helical" evidence="6">
    <location>
        <begin position="336"/>
        <end position="357"/>
    </location>
</feature>
<comment type="subcellular location">
    <subcellularLocation>
        <location evidence="1">Cell membrane</location>
        <topology evidence="1">Multi-pass membrane protein</topology>
    </subcellularLocation>
</comment>